<comment type="caution">
    <text evidence="2">The sequence shown here is derived from an EMBL/GenBank/DDBJ whole genome shotgun (WGS) entry which is preliminary data.</text>
</comment>
<keyword evidence="3" id="KW-1185">Reference proteome</keyword>
<name>A0A3N0VGZ9_9GAMM</name>
<gene>
    <name evidence="2" type="ORF">ED208_06150</name>
</gene>
<protein>
    <submittedName>
        <fullName evidence="2">Uncharacterized protein</fullName>
    </submittedName>
</protein>
<proteinExistence type="predicted"/>
<dbReference type="InParanoid" id="A0A3N0VGZ9"/>
<dbReference type="AlphaFoldDB" id="A0A3N0VGZ9"/>
<evidence type="ECO:0000256" key="1">
    <source>
        <dbReference type="SAM" id="MobiDB-lite"/>
    </source>
</evidence>
<organism evidence="2 3">
    <name type="scientific">Stagnimonas aquatica</name>
    <dbReference type="NCBI Taxonomy" id="2689987"/>
    <lineage>
        <taxon>Bacteria</taxon>
        <taxon>Pseudomonadati</taxon>
        <taxon>Pseudomonadota</taxon>
        <taxon>Gammaproteobacteria</taxon>
        <taxon>Nevskiales</taxon>
        <taxon>Nevskiaceae</taxon>
        <taxon>Stagnimonas</taxon>
    </lineage>
</organism>
<evidence type="ECO:0000313" key="2">
    <source>
        <dbReference type="EMBL" id="ROH91951.1"/>
    </source>
</evidence>
<dbReference type="Proteomes" id="UP000282106">
    <property type="component" value="Unassembled WGS sequence"/>
</dbReference>
<feature type="region of interest" description="Disordered" evidence="1">
    <location>
        <begin position="107"/>
        <end position="131"/>
    </location>
</feature>
<sequence length="131" mass="14443">MHISSTIRESAVIQICRDYRADWPGARLRIRDFAEAWQATGLREADLALALREMLDAGVFSGRPQSLDSELELSAVGAELIGKGRSGLDGLVEGLMVRRTLERARRRVASADAAPGLRMPARRETDRRQAG</sequence>
<feature type="compositionally biased region" description="Basic and acidic residues" evidence="1">
    <location>
        <begin position="121"/>
        <end position="131"/>
    </location>
</feature>
<accession>A0A3N0VGZ9</accession>
<reference evidence="2 3" key="1">
    <citation type="submission" date="2018-10" db="EMBL/GenBank/DDBJ databases">
        <authorList>
            <person name="Chen W.-M."/>
        </authorList>
    </citation>
    <scope>NUCLEOTIDE SEQUENCE [LARGE SCALE GENOMIC DNA]</scope>
    <source>
        <strain evidence="2 3">THS-13</strain>
    </source>
</reference>
<dbReference type="RefSeq" id="WP_123210995.1">
    <property type="nucleotide sequence ID" value="NZ_RJVO01000002.1"/>
</dbReference>
<evidence type="ECO:0000313" key="3">
    <source>
        <dbReference type="Proteomes" id="UP000282106"/>
    </source>
</evidence>
<dbReference type="EMBL" id="RJVO01000002">
    <property type="protein sequence ID" value="ROH91951.1"/>
    <property type="molecule type" value="Genomic_DNA"/>
</dbReference>